<evidence type="ECO:0000313" key="2">
    <source>
        <dbReference type="Proteomes" id="UP000241546"/>
    </source>
</evidence>
<dbReference type="AlphaFoldDB" id="A0A2T4AXU5"/>
<dbReference type="InterPro" id="IPR023213">
    <property type="entry name" value="CAT-like_dom_sf"/>
</dbReference>
<evidence type="ECO:0008006" key="3">
    <source>
        <dbReference type="Google" id="ProtNLM"/>
    </source>
</evidence>
<organism evidence="1 2">
    <name type="scientific">Trichoderma citrinoviride</name>
    <dbReference type="NCBI Taxonomy" id="58853"/>
    <lineage>
        <taxon>Eukaryota</taxon>
        <taxon>Fungi</taxon>
        <taxon>Dikarya</taxon>
        <taxon>Ascomycota</taxon>
        <taxon>Pezizomycotina</taxon>
        <taxon>Sordariomycetes</taxon>
        <taxon>Hypocreomycetidae</taxon>
        <taxon>Hypocreales</taxon>
        <taxon>Hypocreaceae</taxon>
        <taxon>Trichoderma</taxon>
    </lineage>
</organism>
<protein>
    <recommendedName>
        <fullName evidence="3">LysR family regulatory protein</fullName>
    </recommendedName>
</protein>
<accession>A0A2T4AXU5</accession>
<name>A0A2T4AXU5_9HYPO</name>
<proteinExistence type="predicted"/>
<sequence>MTRLPVTPATVPTDTVIPFRFFDDTPLWTAFILYSMFVFDDVLDCGKLRGSLESLAMRDGWSRLGARLRKNAQGHLEYHVPAEFTKQRRALTYTHTTHDMNAADHPIASKIPTPSSKPAVVCDPDDFRELFRPEGGPVSLEDYLNRDIPQLGLHIVSFRDKTLVAIYWPHTLMDALGKRALLDAWTLMLQGREDEIISPQGGDGDPLAELGKSPTEPHKLASQRLSMFGLGYYGISNALDFFRAQEHRMVCVPGSFVEKLRKEAMSELASEAAENTFLTEGDVLCAWWTKMATSHLPSNSQRTVSINNAFSLRKSLETDLLPKGAPYVSNAIGFINVLLPVQSIFEKPLSYIAAATRSAIQELGSRSQVEAFAALWRESGARIPPFFGNGSMYMITYSNWCKAKLFDVDLSAAVVKPGREGGRSGTPTYIQNNQFGLVLPNGFPIIGQDKDGNFWLSGYMNKGLWGRIEEQLAQI</sequence>
<gene>
    <name evidence="1" type="ORF">BBK36DRAFT_1173123</name>
</gene>
<dbReference type="EMBL" id="KZ680227">
    <property type="protein sequence ID" value="PTB61886.1"/>
    <property type="molecule type" value="Genomic_DNA"/>
</dbReference>
<evidence type="ECO:0000313" key="1">
    <source>
        <dbReference type="EMBL" id="PTB61886.1"/>
    </source>
</evidence>
<dbReference type="GeneID" id="36603951"/>
<dbReference type="Proteomes" id="UP000241546">
    <property type="component" value="Unassembled WGS sequence"/>
</dbReference>
<dbReference type="OrthoDB" id="21502at2759"/>
<keyword evidence="2" id="KW-1185">Reference proteome</keyword>
<dbReference type="Gene3D" id="3.30.559.10">
    <property type="entry name" value="Chloramphenicol acetyltransferase-like domain"/>
    <property type="match status" value="2"/>
</dbReference>
<dbReference type="RefSeq" id="XP_024745206.1">
    <property type="nucleotide sequence ID" value="XM_024895833.1"/>
</dbReference>
<reference evidence="2" key="1">
    <citation type="submission" date="2016-07" db="EMBL/GenBank/DDBJ databases">
        <title>Multiple horizontal gene transfer events from other fungi enriched the ability of initially mycotrophic Trichoderma (Ascomycota) to feed on dead plant biomass.</title>
        <authorList>
            <consortium name="DOE Joint Genome Institute"/>
            <person name="Atanasova L."/>
            <person name="Chenthamara K."/>
            <person name="Zhang J."/>
            <person name="Grujic M."/>
            <person name="Henrissat B."/>
            <person name="Kuo A."/>
            <person name="Aerts A."/>
            <person name="Salamov A."/>
            <person name="Lipzen A."/>
            <person name="Labutti K."/>
            <person name="Barry K."/>
            <person name="Miao Y."/>
            <person name="Rahimi M.J."/>
            <person name="Shen Q."/>
            <person name="Grigoriev I.V."/>
            <person name="Kubicek C.P."/>
            <person name="Druzhinina I.S."/>
        </authorList>
    </citation>
    <scope>NUCLEOTIDE SEQUENCE [LARGE SCALE GENOMIC DNA]</scope>
    <source>
        <strain evidence="2">TUCIM 6016</strain>
    </source>
</reference>